<dbReference type="EMBL" id="JAJISC010000005">
    <property type="protein sequence ID" value="MCS2609884.1"/>
    <property type="molecule type" value="Genomic_DNA"/>
</dbReference>
<organism evidence="1 2">
    <name type="scientific">Halomonas dongshanensis</name>
    <dbReference type="NCBI Taxonomy" id="2890835"/>
    <lineage>
        <taxon>Bacteria</taxon>
        <taxon>Pseudomonadati</taxon>
        <taxon>Pseudomonadota</taxon>
        <taxon>Gammaproteobacteria</taxon>
        <taxon>Oceanospirillales</taxon>
        <taxon>Halomonadaceae</taxon>
        <taxon>Halomonas</taxon>
    </lineage>
</organism>
<dbReference type="InterPro" id="IPR007263">
    <property type="entry name" value="DCC1-like"/>
</dbReference>
<sequence>MSHLTVYYDAACPICRRDRRRYERWAGAQARRVEWRDLNQHHEELRALGIHPQDALRSLHVKDAQGRISEGMDAYRLLLAHTPGAPLGWLISLPGIKQGLRVGYDRWVKQRLKRDGRWSEHGK</sequence>
<keyword evidence="2" id="KW-1185">Reference proteome</keyword>
<name>A0ABT2EE78_9GAMM</name>
<dbReference type="Proteomes" id="UP001165542">
    <property type="component" value="Unassembled WGS sequence"/>
</dbReference>
<comment type="caution">
    <text evidence="1">The sequence shown here is derived from an EMBL/GenBank/DDBJ whole genome shotgun (WGS) entry which is preliminary data.</text>
</comment>
<dbReference type="RefSeq" id="WP_259036393.1">
    <property type="nucleotide sequence ID" value="NZ_JAJISC010000005.1"/>
</dbReference>
<evidence type="ECO:0000313" key="2">
    <source>
        <dbReference type="Proteomes" id="UP001165542"/>
    </source>
</evidence>
<evidence type="ECO:0000313" key="1">
    <source>
        <dbReference type="EMBL" id="MCS2609884.1"/>
    </source>
</evidence>
<protein>
    <submittedName>
        <fullName evidence="1">DUF393 domain-containing protein</fullName>
    </submittedName>
</protein>
<proteinExistence type="predicted"/>
<reference evidence="1" key="1">
    <citation type="submission" date="2021-11" db="EMBL/GenBank/DDBJ databases">
        <title>Halomonas sp., isolated from a coastal aquaculture zone in Dongshan Bay.</title>
        <authorList>
            <person name="Lin W."/>
        </authorList>
    </citation>
    <scope>NUCLEOTIDE SEQUENCE</scope>
    <source>
        <strain evidence="1">Yzlin-01</strain>
    </source>
</reference>
<gene>
    <name evidence="1" type="ORF">LLY24_11235</name>
</gene>
<accession>A0ABT2EE78</accession>
<dbReference type="Pfam" id="PF04134">
    <property type="entry name" value="DCC1-like"/>
    <property type="match status" value="1"/>
</dbReference>